<proteinExistence type="predicted"/>
<evidence type="ECO:0000313" key="1">
    <source>
        <dbReference type="EMBL" id="KNC55874.1"/>
    </source>
</evidence>
<keyword evidence="2" id="KW-1185">Reference proteome</keyword>
<name>A0A0L0DU73_THETB</name>
<dbReference type="EMBL" id="GL349508">
    <property type="protein sequence ID" value="KNC55874.1"/>
    <property type="molecule type" value="Genomic_DNA"/>
</dbReference>
<accession>A0A0L0DU73</accession>
<dbReference type="Proteomes" id="UP000054408">
    <property type="component" value="Unassembled WGS sequence"/>
</dbReference>
<reference evidence="1 2" key="1">
    <citation type="submission" date="2010-05" db="EMBL/GenBank/DDBJ databases">
        <title>The Genome Sequence of Thecamonas trahens ATCC 50062.</title>
        <authorList>
            <consortium name="The Broad Institute Genome Sequencing Platform"/>
            <person name="Russ C."/>
            <person name="Cuomo C."/>
            <person name="Shea T."/>
            <person name="Young S.K."/>
            <person name="Zeng Q."/>
            <person name="Koehrsen M."/>
            <person name="Haas B."/>
            <person name="Borodovsky M."/>
            <person name="Guigo R."/>
            <person name="Alvarado L."/>
            <person name="Berlin A."/>
            <person name="Bochicchio J."/>
            <person name="Borenstein D."/>
            <person name="Chapman S."/>
            <person name="Chen Z."/>
            <person name="Freedman E."/>
            <person name="Gellesch M."/>
            <person name="Goldberg J."/>
            <person name="Griggs A."/>
            <person name="Gujja S."/>
            <person name="Heilman E."/>
            <person name="Heiman D."/>
            <person name="Hepburn T."/>
            <person name="Howarth C."/>
            <person name="Jen D."/>
            <person name="Larson L."/>
            <person name="Mehta T."/>
            <person name="Park D."/>
            <person name="Pearson M."/>
            <person name="Roberts A."/>
            <person name="Saif S."/>
            <person name="Shenoy N."/>
            <person name="Sisk P."/>
            <person name="Stolte C."/>
            <person name="Sykes S."/>
            <person name="Thomson T."/>
            <person name="Walk T."/>
            <person name="White J."/>
            <person name="Yandava C."/>
            <person name="Burger G."/>
            <person name="Gray M.W."/>
            <person name="Holland P.W.H."/>
            <person name="King N."/>
            <person name="Lang F.B.F."/>
            <person name="Roger A.J."/>
            <person name="Ruiz-Trillo I."/>
            <person name="Lander E."/>
            <person name="Nusbaum C."/>
        </authorList>
    </citation>
    <scope>NUCLEOTIDE SEQUENCE [LARGE SCALE GENOMIC DNA]</scope>
    <source>
        <strain evidence="1 2">ATCC 50062</strain>
    </source>
</reference>
<organism evidence="1 2">
    <name type="scientific">Thecamonas trahens ATCC 50062</name>
    <dbReference type="NCBI Taxonomy" id="461836"/>
    <lineage>
        <taxon>Eukaryota</taxon>
        <taxon>Apusozoa</taxon>
        <taxon>Apusomonadida</taxon>
        <taxon>Apusomonadidae</taxon>
        <taxon>Thecamonas</taxon>
    </lineage>
</organism>
<protein>
    <submittedName>
        <fullName evidence="1">Uncharacterized protein</fullName>
    </submittedName>
</protein>
<evidence type="ECO:0000313" key="2">
    <source>
        <dbReference type="Proteomes" id="UP000054408"/>
    </source>
</evidence>
<sequence length="298" mass="32657">MGSGIFLRRCRIMFQMHVDAVTPAILPGDIGHRAINFPGLDVSWRDMNDAVFWNRLGRFPFADLDITDIAIHPVDDQTLLKSPLTGDYLLGQSKTPELLQASCPQALTKGIFICCTDNPILADLTQQVTVNAGQAILIDFTPQPVFNFQIGARSEIEADNLCRPFPHAACHVVAGNNQIALLIILAAHENMAVRMAGIEMIDRDPVECRAQIDFHLPHQPPGHGFEIGIFCTILGRDDKAELMPITIGPFKKRLAIRPILIGAVKLAGQTFSCNAVALDIAQMRPCTLHAFPGQPDNP</sequence>
<gene>
    <name evidence="1" type="ORF">AMSG_11326</name>
</gene>
<dbReference type="AlphaFoldDB" id="A0A0L0DU73"/>